<comment type="caution">
    <text evidence="1">The sequence shown here is derived from an EMBL/GenBank/DDBJ whole genome shotgun (WGS) entry which is preliminary data.</text>
</comment>
<keyword evidence="2" id="KW-1185">Reference proteome</keyword>
<dbReference type="Proteomes" id="UP000664601">
    <property type="component" value="Unassembled WGS sequence"/>
</dbReference>
<dbReference type="RefSeq" id="WP_207674128.1">
    <property type="nucleotide sequence ID" value="NZ_JAFREM010000020.1"/>
</dbReference>
<sequence length="135" mass="16392">MKRFYLFYTKHLRKEYPNCMCRYFDELTTQEQFDYFLRFSEAASGLGSEKNLVSQSKWLLKNYPLELEYGLYIQLVIGDDYNDLAQAVSDELFDEWHAKYSERFYQEYEGPMLVQQEYHTRLTPPADWLKDDLLF</sequence>
<dbReference type="EMBL" id="JAFREM010000020">
    <property type="protein sequence ID" value="MBO1307200.1"/>
    <property type="molecule type" value="Genomic_DNA"/>
</dbReference>
<protein>
    <submittedName>
        <fullName evidence="1">Uncharacterized protein</fullName>
    </submittedName>
</protein>
<evidence type="ECO:0000313" key="2">
    <source>
        <dbReference type="Proteomes" id="UP000664601"/>
    </source>
</evidence>
<organism evidence="1 2">
    <name type="scientific">Candidatus Enterococcus moelleringii</name>
    <dbReference type="NCBI Taxonomy" id="2815325"/>
    <lineage>
        <taxon>Bacteria</taxon>
        <taxon>Bacillati</taxon>
        <taxon>Bacillota</taxon>
        <taxon>Bacilli</taxon>
        <taxon>Lactobacillales</taxon>
        <taxon>Enterococcaceae</taxon>
        <taxon>Enterococcus</taxon>
    </lineage>
</organism>
<accession>A0ABS3LDL7</accession>
<reference evidence="1 2" key="1">
    <citation type="submission" date="2021-03" db="EMBL/GenBank/DDBJ databases">
        <title>Enterococcal diversity collection.</title>
        <authorList>
            <person name="Gilmore M.S."/>
            <person name="Schwartzman J."/>
            <person name="Van Tyne D."/>
            <person name="Martin M."/>
            <person name="Earl A.M."/>
            <person name="Manson A.L."/>
            <person name="Straub T."/>
            <person name="Salamzade R."/>
            <person name="Saavedra J."/>
            <person name="Lebreton F."/>
            <person name="Prichula J."/>
            <person name="Schaufler K."/>
            <person name="Gaca A."/>
            <person name="Sgardioli B."/>
            <person name="Wagenaar J."/>
            <person name="Strong T."/>
        </authorList>
    </citation>
    <scope>NUCLEOTIDE SEQUENCE [LARGE SCALE GENOMIC DNA]</scope>
    <source>
        <strain evidence="1 2">669A</strain>
    </source>
</reference>
<evidence type="ECO:0000313" key="1">
    <source>
        <dbReference type="EMBL" id="MBO1307200.1"/>
    </source>
</evidence>
<proteinExistence type="predicted"/>
<name>A0ABS3LDL7_9ENTE</name>
<gene>
    <name evidence="1" type="ORF">JZO70_13570</name>
</gene>